<keyword evidence="4" id="KW-0175">Coiled coil</keyword>
<evidence type="ECO:0000313" key="9">
    <source>
        <dbReference type="Proteomes" id="UP000677054"/>
    </source>
</evidence>
<protein>
    <submittedName>
        <fullName evidence="8">Uncharacterized protein</fullName>
    </submittedName>
</protein>
<proteinExistence type="predicted"/>
<evidence type="ECO:0000256" key="1">
    <source>
        <dbReference type="ARBA" id="ARBA00004245"/>
    </source>
</evidence>
<dbReference type="InterPro" id="IPR056292">
    <property type="entry name" value="DRC7_C"/>
</dbReference>
<dbReference type="AlphaFoldDB" id="A0A7R9A468"/>
<dbReference type="PANTHER" id="PTHR35249">
    <property type="entry name" value="DYNEIN REGULATORY COMPLEX SUBUNIT 7"/>
    <property type="match status" value="1"/>
</dbReference>
<organism evidence="8">
    <name type="scientific">Darwinula stevensoni</name>
    <dbReference type="NCBI Taxonomy" id="69355"/>
    <lineage>
        <taxon>Eukaryota</taxon>
        <taxon>Metazoa</taxon>
        <taxon>Ecdysozoa</taxon>
        <taxon>Arthropoda</taxon>
        <taxon>Crustacea</taxon>
        <taxon>Oligostraca</taxon>
        <taxon>Ostracoda</taxon>
        <taxon>Podocopa</taxon>
        <taxon>Podocopida</taxon>
        <taxon>Darwinulocopina</taxon>
        <taxon>Darwinuloidea</taxon>
        <taxon>Darwinulidae</taxon>
        <taxon>Darwinula</taxon>
    </lineage>
</organism>
<gene>
    <name evidence="8" type="ORF">DSTB1V02_LOCUS2625</name>
</gene>
<dbReference type="Proteomes" id="UP000677054">
    <property type="component" value="Unassembled WGS sequence"/>
</dbReference>
<name>A0A7R9A468_9CRUS</name>
<dbReference type="PANTHER" id="PTHR35249:SF2">
    <property type="entry name" value="DYNEIN REGULATORY COMPLEX SUBUNIT 7"/>
    <property type="match status" value="1"/>
</dbReference>
<keyword evidence="2" id="KW-0963">Cytoplasm</keyword>
<evidence type="ECO:0000259" key="6">
    <source>
        <dbReference type="Pfam" id="PF24667"/>
    </source>
</evidence>
<dbReference type="Pfam" id="PF24671">
    <property type="entry name" value="DRC7_C"/>
    <property type="match status" value="1"/>
</dbReference>
<dbReference type="GO" id="GO:0005856">
    <property type="term" value="C:cytoskeleton"/>
    <property type="evidence" value="ECO:0007669"/>
    <property type="project" value="UniProtKB-SubCell"/>
</dbReference>
<feature type="region of interest" description="Disordered" evidence="5">
    <location>
        <begin position="217"/>
        <end position="244"/>
    </location>
</feature>
<dbReference type="EMBL" id="LR899818">
    <property type="protein sequence ID" value="CAD7242672.1"/>
    <property type="molecule type" value="Genomic_DNA"/>
</dbReference>
<dbReference type="InterPro" id="IPR056291">
    <property type="entry name" value="MORN_DRC7"/>
</dbReference>
<evidence type="ECO:0000256" key="5">
    <source>
        <dbReference type="SAM" id="MobiDB-lite"/>
    </source>
</evidence>
<keyword evidence="9" id="KW-1185">Reference proteome</keyword>
<comment type="subcellular location">
    <subcellularLocation>
        <location evidence="1">Cytoplasm</location>
        <location evidence="1">Cytoskeleton</location>
    </subcellularLocation>
</comment>
<sequence length="805" mass="93572">MSNLPSRSRLAEIQCSAWAAYGPLGYLVNGTQKRQRMPKAGKQPKVEDAHPLRYVENFRRQYQHFFPKRRALLLTPLNEHGVPKFVCTTVIPSAIPHPAFLDWQGSARLLADLCLYDPPSLPHQLPTTVKSPVQLLKDRRGNSFEWNAFLVSILLGSCYNAYVVSGYATKEVATQDRSSFSSDFAFEARDEVGKRGEKEEVLRYAVKPRPEFLSEYEEEMRRREREEKQGGIDEGESTMGETKEREHEGWVHSWVLVLPRANQMEGTSDGKPFFIEATLGEKRDVSHPGYLGIESLWNNNSYYVNLQERLQAENFDFQDRQQWLCVQCPLGTQSENMASQSLYLSLSDMETPYPGQRKMERYGEFLVERTGPYVEKDGLVYRRAKQDTDGNEDKESKSDQEKMVVKKYLHRSDRLYEEVQDLTTGWITHRFQDRPDGLLEHSWAEANFEDGLGASHRVKYMEGGREDGLWERSSSTSPQGKHVFTDSFSGRPNHLLRRQASFHLPLPSNSLSTSHFKGMTEEYDEGEGEKWSRVTYDLENSKIRVEYHREREKISQSTTEFLVPSPDERGRLEEFSMDNVHHYSVQGNKEGLTGRRLEFCQLLERLWDRQKAGIEATCRSHAEMKEFLATREKEKKSLCLTFSPFDRLHNQTLRDFRLRKEQEERDQSAGKDVANDPLRPYLMQLKKNWDDGVKLEREQALELCAGYLADIRRRITDRANFLQSQLDKKMEEMQNMERNYQAHLGQMSESDEHNIQKSMNEVGVSVRVLEARLRELQVSAPEIFQREQGRVHSYPFPSHLHNMSM</sequence>
<dbReference type="OrthoDB" id="6369964at2759"/>
<dbReference type="GO" id="GO:0031514">
    <property type="term" value="C:motile cilium"/>
    <property type="evidence" value="ECO:0007669"/>
    <property type="project" value="TreeGrafter"/>
</dbReference>
<feature type="compositionally biased region" description="Basic and acidic residues" evidence="5">
    <location>
        <begin position="219"/>
        <end position="231"/>
    </location>
</feature>
<evidence type="ECO:0000259" key="7">
    <source>
        <dbReference type="Pfam" id="PF24671"/>
    </source>
</evidence>
<accession>A0A7R9A468</accession>
<dbReference type="InterPro" id="IPR033551">
    <property type="entry name" value="DRC7/lobo"/>
</dbReference>
<feature type="domain" description="Dynein regulatory complex subunit 7 C-terminal" evidence="7">
    <location>
        <begin position="694"/>
        <end position="785"/>
    </location>
</feature>
<evidence type="ECO:0000256" key="3">
    <source>
        <dbReference type="ARBA" id="ARBA00023212"/>
    </source>
</evidence>
<reference evidence="8" key="1">
    <citation type="submission" date="2020-11" db="EMBL/GenBank/DDBJ databases">
        <authorList>
            <person name="Tran Van P."/>
        </authorList>
    </citation>
    <scope>NUCLEOTIDE SEQUENCE</scope>
</reference>
<feature type="domain" description="Dynein regulatory complex subunit 7 MORN" evidence="6">
    <location>
        <begin position="354"/>
        <end position="643"/>
    </location>
</feature>
<dbReference type="GO" id="GO:0030317">
    <property type="term" value="P:flagellated sperm motility"/>
    <property type="evidence" value="ECO:0007669"/>
    <property type="project" value="TreeGrafter"/>
</dbReference>
<dbReference type="EMBL" id="CAJPEV010000301">
    <property type="protein sequence ID" value="CAG0883693.1"/>
    <property type="molecule type" value="Genomic_DNA"/>
</dbReference>
<feature type="coiled-coil region" evidence="4">
    <location>
        <begin position="712"/>
        <end position="746"/>
    </location>
</feature>
<evidence type="ECO:0000256" key="4">
    <source>
        <dbReference type="SAM" id="Coils"/>
    </source>
</evidence>
<dbReference type="Pfam" id="PF24667">
    <property type="entry name" value="MORN_DRC7"/>
    <property type="match status" value="1"/>
</dbReference>
<evidence type="ECO:0000256" key="2">
    <source>
        <dbReference type="ARBA" id="ARBA00022490"/>
    </source>
</evidence>
<keyword evidence="3" id="KW-0206">Cytoskeleton</keyword>
<evidence type="ECO:0000313" key="8">
    <source>
        <dbReference type="EMBL" id="CAD7242672.1"/>
    </source>
</evidence>
<feature type="region of interest" description="Disordered" evidence="5">
    <location>
        <begin position="468"/>
        <end position="490"/>
    </location>
</feature>